<keyword evidence="1" id="KW-0813">Transport</keyword>
<reference evidence="9" key="2">
    <citation type="journal article" date="2018" name="Environ. Microbiol.">
        <title>Bloom of a denitrifying methanotroph, 'Candidatus Methylomirabilis limnetica', in a deep stratified lake.</title>
        <authorList>
            <person name="Graf J.S."/>
            <person name="Mayr M.J."/>
            <person name="Marchant H.K."/>
            <person name="Tienken D."/>
            <person name="Hach P.F."/>
            <person name="Brand A."/>
            <person name="Schubert C.J."/>
            <person name="Kuypers M.M."/>
            <person name="Milucka J."/>
        </authorList>
    </citation>
    <scope>NUCLEOTIDE SEQUENCE [LARGE SCALE GENOMIC DNA]</scope>
    <source>
        <strain evidence="9">Zug</strain>
    </source>
</reference>
<dbReference type="SUPFAM" id="SSF50331">
    <property type="entry name" value="MOP-like"/>
    <property type="match status" value="1"/>
</dbReference>
<comment type="caution">
    <text evidence="8">The sequence shown here is derived from an EMBL/GenBank/DDBJ whole genome shotgun (WGS) entry which is preliminary data.</text>
</comment>
<feature type="domain" description="ABC transporter" evidence="6">
    <location>
        <begin position="6"/>
        <end position="238"/>
    </location>
</feature>
<evidence type="ECO:0000256" key="1">
    <source>
        <dbReference type="ARBA" id="ARBA00022448"/>
    </source>
</evidence>
<proteinExistence type="predicted"/>
<gene>
    <name evidence="8" type="ORF">CLG94_04790</name>
</gene>
<dbReference type="AlphaFoldDB" id="A0A2T4TZ17"/>
<keyword evidence="2 5" id="KW-0500">Molybdenum</keyword>
<dbReference type="InterPro" id="IPR027417">
    <property type="entry name" value="P-loop_NTPase"/>
</dbReference>
<keyword evidence="4 8" id="KW-0067">ATP-binding</keyword>
<dbReference type="SUPFAM" id="SSF52540">
    <property type="entry name" value="P-loop containing nucleoside triphosphate hydrolases"/>
    <property type="match status" value="1"/>
</dbReference>
<accession>A0A2T4TZ17</accession>
<dbReference type="PROSITE" id="PS50893">
    <property type="entry name" value="ABC_TRANSPORTER_2"/>
    <property type="match status" value="1"/>
</dbReference>
<dbReference type="InterPro" id="IPR017871">
    <property type="entry name" value="ABC_transporter-like_CS"/>
</dbReference>
<dbReference type="InterPro" id="IPR050093">
    <property type="entry name" value="ABC_SmlMolc_Importer"/>
</dbReference>
<dbReference type="PROSITE" id="PS51866">
    <property type="entry name" value="MOP"/>
    <property type="match status" value="1"/>
</dbReference>
<dbReference type="InterPro" id="IPR003439">
    <property type="entry name" value="ABC_transporter-like_ATP-bd"/>
</dbReference>
<organism evidence="8 9">
    <name type="scientific">Candidatus Methylomirabilis limnetica</name>
    <dbReference type="NCBI Taxonomy" id="2033718"/>
    <lineage>
        <taxon>Bacteria</taxon>
        <taxon>Candidatus Methylomirabilota</taxon>
        <taxon>Candidatus Methylomirabilia</taxon>
        <taxon>Candidatus Methylomirabilales</taxon>
        <taxon>Candidatus Methylomirabilaceae</taxon>
        <taxon>Candidatus Methylomirabilis</taxon>
    </lineage>
</organism>
<evidence type="ECO:0000259" key="6">
    <source>
        <dbReference type="PROSITE" id="PS50893"/>
    </source>
</evidence>
<protein>
    <submittedName>
        <fullName evidence="8">Molybdenum ABC transporter ATP-binding protein</fullName>
    </submittedName>
</protein>
<reference evidence="8 9" key="1">
    <citation type="submission" date="2017-09" db="EMBL/GenBank/DDBJ databases">
        <title>Bloom of a denitrifying methanotroph, Candidatus Methylomirabilis limnetica, in a deep stratified lake.</title>
        <authorList>
            <person name="Graf J.S."/>
            <person name="Marchant H.K."/>
            <person name="Tienken D."/>
            <person name="Hach P.F."/>
            <person name="Brand A."/>
            <person name="Schubert C.J."/>
            <person name="Kuypers M.M."/>
            <person name="Milucka J."/>
        </authorList>
    </citation>
    <scope>NUCLEOTIDE SEQUENCE [LARGE SCALE GENOMIC DNA]</scope>
    <source>
        <strain evidence="8 9">Zug</strain>
    </source>
</reference>
<evidence type="ECO:0000256" key="4">
    <source>
        <dbReference type="ARBA" id="ARBA00022840"/>
    </source>
</evidence>
<dbReference type="Pfam" id="PF03459">
    <property type="entry name" value="TOBE"/>
    <property type="match status" value="1"/>
</dbReference>
<evidence type="ECO:0000256" key="2">
    <source>
        <dbReference type="ARBA" id="ARBA00022505"/>
    </source>
</evidence>
<dbReference type="GO" id="GO:0005524">
    <property type="term" value="F:ATP binding"/>
    <property type="evidence" value="ECO:0007669"/>
    <property type="project" value="UniProtKB-KW"/>
</dbReference>
<name>A0A2T4TZ17_9BACT</name>
<evidence type="ECO:0000259" key="7">
    <source>
        <dbReference type="PROSITE" id="PS51866"/>
    </source>
</evidence>
<dbReference type="SMART" id="SM00382">
    <property type="entry name" value="AAA"/>
    <property type="match status" value="1"/>
</dbReference>
<dbReference type="InterPro" id="IPR003593">
    <property type="entry name" value="AAA+_ATPase"/>
</dbReference>
<dbReference type="RefSeq" id="WP_107561726.1">
    <property type="nucleotide sequence ID" value="NZ_NVQC01000016.1"/>
</dbReference>
<evidence type="ECO:0000256" key="3">
    <source>
        <dbReference type="ARBA" id="ARBA00022741"/>
    </source>
</evidence>
<dbReference type="InterPro" id="IPR005116">
    <property type="entry name" value="Transp-assoc_OB_typ1"/>
</dbReference>
<keyword evidence="9" id="KW-1185">Reference proteome</keyword>
<dbReference type="Proteomes" id="UP000241436">
    <property type="component" value="Unassembled WGS sequence"/>
</dbReference>
<dbReference type="EMBL" id="NVQC01000016">
    <property type="protein sequence ID" value="PTL36352.1"/>
    <property type="molecule type" value="Genomic_DNA"/>
</dbReference>
<dbReference type="GO" id="GO:0016887">
    <property type="term" value="F:ATP hydrolysis activity"/>
    <property type="evidence" value="ECO:0007669"/>
    <property type="project" value="InterPro"/>
</dbReference>
<dbReference type="InterPro" id="IPR008995">
    <property type="entry name" value="Mo/tungstate-bd_C_term_dom"/>
</dbReference>
<dbReference type="PROSITE" id="PS00211">
    <property type="entry name" value="ABC_TRANSPORTER_1"/>
    <property type="match status" value="1"/>
</dbReference>
<dbReference type="PANTHER" id="PTHR42781:SF4">
    <property type="entry name" value="SPERMIDINE_PUTRESCINE IMPORT ATP-BINDING PROTEIN POTA"/>
    <property type="match status" value="1"/>
</dbReference>
<dbReference type="OrthoDB" id="9790614at2"/>
<dbReference type="Gene3D" id="3.40.50.300">
    <property type="entry name" value="P-loop containing nucleotide triphosphate hydrolases"/>
    <property type="match status" value="1"/>
</dbReference>
<evidence type="ECO:0000313" key="9">
    <source>
        <dbReference type="Proteomes" id="UP000241436"/>
    </source>
</evidence>
<dbReference type="InterPro" id="IPR004606">
    <property type="entry name" value="Mop_domain"/>
</dbReference>
<feature type="domain" description="Mop" evidence="7">
    <location>
        <begin position="297"/>
        <end position="361"/>
    </location>
</feature>
<sequence length="363" mass="39573">MSGPILCIERVKVTYDGRLILDAPSFEVQEGQTLAVIGPNGAGKSTLLRLLGFLEHPTEGRVLFRGQPVQPYGNLLMVRRRMASVFQEPLLTDGTVEGNVALGLRLRRVDSTEVSRRVQESMATLGIGHLAKRRTRTLSGGEAQRVSLARALVLDPEVFLLDEPFAALDPPTREGLLVDLKAILDKRRITTIFVTHDRNEALALSDQVAVMIGGRVLQMDMPERVFAEPLNEDVARFVGIETILRGHVQSVSQGLATVEIPGWALEVAAPLTPGERVLVCLRPEEITLFPRGAILTTSSARNQLYGRVVRHLSAGPTYRVTIDCGVLIVAAVTRQSWEQLGLHDGADVVAAFKATAPHVIHCA</sequence>
<dbReference type="GO" id="GO:0015689">
    <property type="term" value="P:molybdate ion transport"/>
    <property type="evidence" value="ECO:0007669"/>
    <property type="project" value="InterPro"/>
</dbReference>
<keyword evidence="3" id="KW-0547">Nucleotide-binding</keyword>
<evidence type="ECO:0000313" key="8">
    <source>
        <dbReference type="EMBL" id="PTL36352.1"/>
    </source>
</evidence>
<evidence type="ECO:0000256" key="5">
    <source>
        <dbReference type="PROSITE-ProRule" id="PRU01213"/>
    </source>
</evidence>
<dbReference type="Gene3D" id="2.40.50.100">
    <property type="match status" value="1"/>
</dbReference>
<dbReference type="PANTHER" id="PTHR42781">
    <property type="entry name" value="SPERMIDINE/PUTRESCINE IMPORT ATP-BINDING PROTEIN POTA"/>
    <property type="match status" value="1"/>
</dbReference>
<dbReference type="Pfam" id="PF00005">
    <property type="entry name" value="ABC_tran"/>
    <property type="match status" value="1"/>
</dbReference>